<accession>A0A4Z2F6V1</accession>
<evidence type="ECO:0000256" key="1">
    <source>
        <dbReference type="SAM" id="MobiDB-lite"/>
    </source>
</evidence>
<proteinExistence type="predicted"/>
<name>A0A4Z2F6V1_9TELE</name>
<dbReference type="AlphaFoldDB" id="A0A4Z2F6V1"/>
<organism evidence="2 3">
    <name type="scientific">Liparis tanakae</name>
    <name type="common">Tanaka's snailfish</name>
    <dbReference type="NCBI Taxonomy" id="230148"/>
    <lineage>
        <taxon>Eukaryota</taxon>
        <taxon>Metazoa</taxon>
        <taxon>Chordata</taxon>
        <taxon>Craniata</taxon>
        <taxon>Vertebrata</taxon>
        <taxon>Euteleostomi</taxon>
        <taxon>Actinopterygii</taxon>
        <taxon>Neopterygii</taxon>
        <taxon>Teleostei</taxon>
        <taxon>Neoteleostei</taxon>
        <taxon>Acanthomorphata</taxon>
        <taxon>Eupercaria</taxon>
        <taxon>Perciformes</taxon>
        <taxon>Cottioidei</taxon>
        <taxon>Cottales</taxon>
        <taxon>Liparidae</taxon>
        <taxon>Liparis</taxon>
    </lineage>
</organism>
<gene>
    <name evidence="2" type="ORF">EYF80_053316</name>
</gene>
<feature type="region of interest" description="Disordered" evidence="1">
    <location>
        <begin position="1"/>
        <end position="88"/>
    </location>
</feature>
<protein>
    <submittedName>
        <fullName evidence="2">Uncharacterized protein</fullName>
    </submittedName>
</protein>
<reference evidence="2 3" key="1">
    <citation type="submission" date="2019-03" db="EMBL/GenBank/DDBJ databases">
        <title>First draft genome of Liparis tanakae, snailfish: a comprehensive survey of snailfish specific genes.</title>
        <authorList>
            <person name="Kim W."/>
            <person name="Song I."/>
            <person name="Jeong J.-H."/>
            <person name="Kim D."/>
            <person name="Kim S."/>
            <person name="Ryu S."/>
            <person name="Song J.Y."/>
            <person name="Lee S.K."/>
        </authorList>
    </citation>
    <scope>NUCLEOTIDE SEQUENCE [LARGE SCALE GENOMIC DNA]</scope>
    <source>
        <tissue evidence="2">Muscle</tissue>
    </source>
</reference>
<dbReference type="Proteomes" id="UP000314294">
    <property type="component" value="Unassembled WGS sequence"/>
</dbReference>
<evidence type="ECO:0000313" key="3">
    <source>
        <dbReference type="Proteomes" id="UP000314294"/>
    </source>
</evidence>
<sequence>MAVGVGRSWKGSERREGGKERRREGEKEGKREGRREEGSGWRDVTELLEWTQKHDSRDSMRAGNTRQPVRGQERKPEETGTNEGTGNR</sequence>
<keyword evidence="3" id="KW-1185">Reference proteome</keyword>
<dbReference type="EMBL" id="SRLO01001607">
    <property type="protein sequence ID" value="TNN36521.1"/>
    <property type="molecule type" value="Genomic_DNA"/>
</dbReference>
<evidence type="ECO:0000313" key="2">
    <source>
        <dbReference type="EMBL" id="TNN36521.1"/>
    </source>
</evidence>
<feature type="compositionally biased region" description="Polar residues" evidence="1">
    <location>
        <begin position="79"/>
        <end position="88"/>
    </location>
</feature>
<comment type="caution">
    <text evidence="2">The sequence shown here is derived from an EMBL/GenBank/DDBJ whole genome shotgun (WGS) entry which is preliminary data.</text>
</comment>
<feature type="compositionally biased region" description="Basic and acidic residues" evidence="1">
    <location>
        <begin position="10"/>
        <end position="60"/>
    </location>
</feature>